<evidence type="ECO:0000313" key="2">
    <source>
        <dbReference type="EMBL" id="RPB07571.1"/>
    </source>
</evidence>
<dbReference type="GO" id="GO:0034551">
    <property type="term" value="P:mitochondrial respiratory chain complex III assembly"/>
    <property type="evidence" value="ECO:0007669"/>
    <property type="project" value="TreeGrafter"/>
</dbReference>
<dbReference type="AlphaFoldDB" id="A0A3N4KGT4"/>
<gene>
    <name evidence="2" type="ORF">P167DRAFT_539992</name>
</gene>
<accession>A0A3N4KGT4</accession>
<dbReference type="GO" id="GO:0061671">
    <property type="term" value="C:Cbp3p-Cbp6 complex"/>
    <property type="evidence" value="ECO:0007669"/>
    <property type="project" value="InterPro"/>
</dbReference>
<evidence type="ECO:0000313" key="3">
    <source>
        <dbReference type="Proteomes" id="UP000277580"/>
    </source>
</evidence>
<proteinExistence type="predicted"/>
<dbReference type="GO" id="GO:0043022">
    <property type="term" value="F:ribosome binding"/>
    <property type="evidence" value="ECO:0007669"/>
    <property type="project" value="InterPro"/>
</dbReference>
<sequence>MSAKTLLHKQYRTLAELWPTDPLRPNLTLQTLLQQRIARQFVQTVEGDEAIPTQNHPGPATTGSSGAEDGRPVVKFDESRAMREINALGSLLEDRYRKRYPVSDRILKPRGNPHYYENLMKELEQAPGRSWWETKLNAWKGYIRMK</sequence>
<protein>
    <submittedName>
        <fullName evidence="2">Uncharacterized protein</fullName>
    </submittedName>
</protein>
<dbReference type="InterPro" id="IPR037653">
    <property type="entry name" value="Cbp6"/>
</dbReference>
<organism evidence="2 3">
    <name type="scientific">Morchella conica CCBAS932</name>
    <dbReference type="NCBI Taxonomy" id="1392247"/>
    <lineage>
        <taxon>Eukaryota</taxon>
        <taxon>Fungi</taxon>
        <taxon>Dikarya</taxon>
        <taxon>Ascomycota</taxon>
        <taxon>Pezizomycotina</taxon>
        <taxon>Pezizomycetes</taxon>
        <taxon>Pezizales</taxon>
        <taxon>Morchellaceae</taxon>
        <taxon>Morchella</taxon>
    </lineage>
</organism>
<dbReference type="Pfam" id="PF20180">
    <property type="entry name" value="UQCC2_CBP6"/>
    <property type="match status" value="1"/>
</dbReference>
<dbReference type="PANTHER" id="PTHR28250">
    <property type="entry name" value="CYTOCHROME B PRE-MRNA-PROCESSING PROTEIN 6"/>
    <property type="match status" value="1"/>
</dbReference>
<dbReference type="EMBL" id="ML119179">
    <property type="protein sequence ID" value="RPB07571.1"/>
    <property type="molecule type" value="Genomic_DNA"/>
</dbReference>
<name>A0A3N4KGT4_9PEZI</name>
<feature type="region of interest" description="Disordered" evidence="1">
    <location>
        <begin position="48"/>
        <end position="75"/>
    </location>
</feature>
<reference evidence="2 3" key="1">
    <citation type="journal article" date="2018" name="Nat. Ecol. Evol.">
        <title>Pezizomycetes genomes reveal the molecular basis of ectomycorrhizal truffle lifestyle.</title>
        <authorList>
            <person name="Murat C."/>
            <person name="Payen T."/>
            <person name="Noel B."/>
            <person name="Kuo A."/>
            <person name="Morin E."/>
            <person name="Chen J."/>
            <person name="Kohler A."/>
            <person name="Krizsan K."/>
            <person name="Balestrini R."/>
            <person name="Da Silva C."/>
            <person name="Montanini B."/>
            <person name="Hainaut M."/>
            <person name="Levati E."/>
            <person name="Barry K.W."/>
            <person name="Belfiori B."/>
            <person name="Cichocki N."/>
            <person name="Clum A."/>
            <person name="Dockter R.B."/>
            <person name="Fauchery L."/>
            <person name="Guy J."/>
            <person name="Iotti M."/>
            <person name="Le Tacon F."/>
            <person name="Lindquist E.A."/>
            <person name="Lipzen A."/>
            <person name="Malagnac F."/>
            <person name="Mello A."/>
            <person name="Molinier V."/>
            <person name="Miyauchi S."/>
            <person name="Poulain J."/>
            <person name="Riccioni C."/>
            <person name="Rubini A."/>
            <person name="Sitrit Y."/>
            <person name="Splivallo R."/>
            <person name="Traeger S."/>
            <person name="Wang M."/>
            <person name="Zifcakova L."/>
            <person name="Wipf D."/>
            <person name="Zambonelli A."/>
            <person name="Paolocci F."/>
            <person name="Nowrousian M."/>
            <person name="Ottonello S."/>
            <person name="Baldrian P."/>
            <person name="Spatafora J.W."/>
            <person name="Henrissat B."/>
            <person name="Nagy L.G."/>
            <person name="Aury J.M."/>
            <person name="Wincker P."/>
            <person name="Grigoriev I.V."/>
            <person name="Bonfante P."/>
            <person name="Martin F.M."/>
        </authorList>
    </citation>
    <scope>NUCLEOTIDE SEQUENCE [LARGE SCALE GENOMIC DNA]</scope>
    <source>
        <strain evidence="2 3">CCBAS932</strain>
    </source>
</reference>
<evidence type="ECO:0000256" key="1">
    <source>
        <dbReference type="SAM" id="MobiDB-lite"/>
    </source>
</evidence>
<dbReference type="PANTHER" id="PTHR28250:SF1">
    <property type="entry name" value="CYTOCHROME B PRE-MRNA-PROCESSING PROTEIN 6"/>
    <property type="match status" value="1"/>
</dbReference>
<feature type="compositionally biased region" description="Polar residues" evidence="1">
    <location>
        <begin position="52"/>
        <end position="65"/>
    </location>
</feature>
<dbReference type="InParanoid" id="A0A3N4KGT4"/>
<dbReference type="OrthoDB" id="2107880at2759"/>
<keyword evidence="3" id="KW-1185">Reference proteome</keyword>
<dbReference type="Proteomes" id="UP000277580">
    <property type="component" value="Unassembled WGS sequence"/>
</dbReference>